<dbReference type="EMBL" id="JAMZMK010011316">
    <property type="protein sequence ID" value="KAI7727799.1"/>
    <property type="molecule type" value="Genomic_DNA"/>
</dbReference>
<gene>
    <name evidence="1" type="ORF">M8C21_005937</name>
</gene>
<proteinExistence type="predicted"/>
<keyword evidence="2" id="KW-1185">Reference proteome</keyword>
<organism evidence="1 2">
    <name type="scientific">Ambrosia artemisiifolia</name>
    <name type="common">Common ragweed</name>
    <dbReference type="NCBI Taxonomy" id="4212"/>
    <lineage>
        <taxon>Eukaryota</taxon>
        <taxon>Viridiplantae</taxon>
        <taxon>Streptophyta</taxon>
        <taxon>Embryophyta</taxon>
        <taxon>Tracheophyta</taxon>
        <taxon>Spermatophyta</taxon>
        <taxon>Magnoliopsida</taxon>
        <taxon>eudicotyledons</taxon>
        <taxon>Gunneridae</taxon>
        <taxon>Pentapetalae</taxon>
        <taxon>asterids</taxon>
        <taxon>campanulids</taxon>
        <taxon>Asterales</taxon>
        <taxon>Asteraceae</taxon>
        <taxon>Asteroideae</taxon>
        <taxon>Heliantheae alliance</taxon>
        <taxon>Heliantheae</taxon>
        <taxon>Ambrosia</taxon>
    </lineage>
</organism>
<sequence length="95" mass="10543">FLHDFIPLSLTFSLEITANKSRPDDWLVFHTDLRYGYKNDFPMIVGDENDKAGPDLVGVFNGDDEVYVAARRIFGGGGAVLDSRLWIFSGGGFLV</sequence>
<evidence type="ECO:0000313" key="1">
    <source>
        <dbReference type="EMBL" id="KAI7727799.1"/>
    </source>
</evidence>
<protein>
    <submittedName>
        <fullName evidence="1">Uncharacterized protein</fullName>
    </submittedName>
</protein>
<evidence type="ECO:0000313" key="2">
    <source>
        <dbReference type="Proteomes" id="UP001206925"/>
    </source>
</evidence>
<dbReference type="AlphaFoldDB" id="A0AAD5BR88"/>
<feature type="non-terminal residue" evidence="1">
    <location>
        <position position="95"/>
    </location>
</feature>
<reference evidence="1" key="1">
    <citation type="submission" date="2022-06" db="EMBL/GenBank/DDBJ databases">
        <title>Uncovering the hologenomic basis of an extraordinary plant invasion.</title>
        <authorList>
            <person name="Bieker V.C."/>
            <person name="Martin M.D."/>
            <person name="Gilbert T."/>
            <person name="Hodgins K."/>
            <person name="Battlay P."/>
            <person name="Petersen B."/>
            <person name="Wilson J."/>
        </authorList>
    </citation>
    <scope>NUCLEOTIDE SEQUENCE</scope>
    <source>
        <strain evidence="1">AA19_3_7</strain>
        <tissue evidence="1">Leaf</tissue>
    </source>
</reference>
<dbReference type="Proteomes" id="UP001206925">
    <property type="component" value="Unassembled WGS sequence"/>
</dbReference>
<accession>A0AAD5BR88</accession>
<name>A0AAD5BR88_AMBAR</name>
<comment type="caution">
    <text evidence="1">The sequence shown here is derived from an EMBL/GenBank/DDBJ whole genome shotgun (WGS) entry which is preliminary data.</text>
</comment>
<feature type="non-terminal residue" evidence="1">
    <location>
        <position position="1"/>
    </location>
</feature>